<evidence type="ECO:0000313" key="21">
    <source>
        <dbReference type="EMBL" id="CAE0373903.1"/>
    </source>
</evidence>
<evidence type="ECO:0000256" key="3">
    <source>
        <dbReference type="ARBA" id="ARBA00006276"/>
    </source>
</evidence>
<dbReference type="InterPro" id="IPR011763">
    <property type="entry name" value="COA_CT_C"/>
</dbReference>
<dbReference type="InterPro" id="IPR034733">
    <property type="entry name" value="AcCoA_carboxyl_beta"/>
</dbReference>
<evidence type="ECO:0000256" key="16">
    <source>
        <dbReference type="ARBA" id="ARBA00049152"/>
    </source>
</evidence>
<dbReference type="PANTHER" id="PTHR43778">
    <property type="entry name" value="PYRUVATE CARBOXYLASE"/>
    <property type="match status" value="1"/>
</dbReference>
<organism evidence="21">
    <name type="scientific">Aureoumbra lagunensis</name>
    <dbReference type="NCBI Taxonomy" id="44058"/>
    <lineage>
        <taxon>Eukaryota</taxon>
        <taxon>Sar</taxon>
        <taxon>Stramenopiles</taxon>
        <taxon>Ochrophyta</taxon>
        <taxon>Pelagophyceae</taxon>
        <taxon>Pelagomonadales</taxon>
        <taxon>Aureoumbra</taxon>
    </lineage>
</organism>
<evidence type="ECO:0000256" key="12">
    <source>
        <dbReference type="ARBA" id="ARBA00022840"/>
    </source>
</evidence>
<name>A0A7S3NKJ5_9STRA</name>
<evidence type="ECO:0000256" key="13">
    <source>
        <dbReference type="ARBA" id="ARBA00023098"/>
    </source>
</evidence>
<reference evidence="21" key="1">
    <citation type="submission" date="2021-01" db="EMBL/GenBank/DDBJ databases">
        <authorList>
            <person name="Corre E."/>
            <person name="Pelletier E."/>
            <person name="Niang G."/>
            <person name="Scheremetjew M."/>
            <person name="Finn R."/>
            <person name="Kale V."/>
            <person name="Holt S."/>
            <person name="Cochrane G."/>
            <person name="Meng A."/>
            <person name="Brown T."/>
            <person name="Cohen L."/>
        </authorList>
    </citation>
    <scope>NUCLEOTIDE SEQUENCE</scope>
    <source>
        <strain evidence="21">CCMP1510</strain>
    </source>
</reference>
<dbReference type="PROSITE" id="PS50980">
    <property type="entry name" value="COA_CT_NTER"/>
    <property type="match status" value="1"/>
</dbReference>
<comment type="catalytic activity">
    <reaction evidence="16">
        <text>N(6)-carboxybiotinyl-L-lysyl-[protein] + acetyl-CoA = N(6)-biotinyl-L-lysyl-[protein] + malonyl-CoA</text>
        <dbReference type="Rhea" id="RHEA:54728"/>
        <dbReference type="Rhea" id="RHEA-COMP:10505"/>
        <dbReference type="Rhea" id="RHEA-COMP:10506"/>
        <dbReference type="ChEBI" id="CHEBI:57288"/>
        <dbReference type="ChEBI" id="CHEBI:57384"/>
        <dbReference type="ChEBI" id="CHEBI:83144"/>
        <dbReference type="ChEBI" id="CHEBI:83145"/>
        <dbReference type="EC" id="2.1.3.15"/>
    </reaction>
</comment>
<dbReference type="InterPro" id="IPR055268">
    <property type="entry name" value="PCB-like"/>
</dbReference>
<dbReference type="PROSITE" id="PS50968">
    <property type="entry name" value="BIOTINYL_LIPOYL"/>
    <property type="match status" value="1"/>
</dbReference>
<dbReference type="GO" id="GO:0009317">
    <property type="term" value="C:acetyl-CoA carboxylase complex"/>
    <property type="evidence" value="ECO:0007669"/>
    <property type="project" value="InterPro"/>
</dbReference>
<dbReference type="CDD" id="cd07937">
    <property type="entry name" value="DRE_TIM_PC_TC_5S"/>
    <property type="match status" value="1"/>
</dbReference>
<dbReference type="AlphaFoldDB" id="A0A7S3NKJ5"/>
<dbReference type="InterPro" id="IPR003379">
    <property type="entry name" value="Carboxylase_cons_dom"/>
</dbReference>
<dbReference type="Pfam" id="PF00682">
    <property type="entry name" value="HMGL-like"/>
    <property type="match status" value="1"/>
</dbReference>
<dbReference type="Gene3D" id="3.20.20.70">
    <property type="entry name" value="Aldolase class I"/>
    <property type="match status" value="1"/>
</dbReference>
<dbReference type="Pfam" id="PF02436">
    <property type="entry name" value="PYC_OADA"/>
    <property type="match status" value="1"/>
</dbReference>
<evidence type="ECO:0000256" key="10">
    <source>
        <dbReference type="ARBA" id="ARBA00022741"/>
    </source>
</evidence>
<dbReference type="GO" id="GO:0003989">
    <property type="term" value="F:acetyl-CoA carboxylase activity"/>
    <property type="evidence" value="ECO:0007669"/>
    <property type="project" value="InterPro"/>
</dbReference>
<comment type="subunit">
    <text evidence="6">Acetyl-CoA carboxylase is a heterohexamer composed of biotin carboxyl carrier protein, biotin carboxylase and 2 subunits each of ACCase subunit alpha and ACCase plastid-coded subunit beta (accD).</text>
</comment>
<dbReference type="InterPro" id="IPR000089">
    <property type="entry name" value="Biotin_lipoyl"/>
</dbReference>
<keyword evidence="14" id="KW-0275">Fatty acid biosynthesis</keyword>
<evidence type="ECO:0000259" key="18">
    <source>
        <dbReference type="PROSITE" id="PS50980"/>
    </source>
</evidence>
<evidence type="ECO:0000256" key="14">
    <source>
        <dbReference type="ARBA" id="ARBA00023160"/>
    </source>
</evidence>
<dbReference type="GO" id="GO:0005524">
    <property type="term" value="F:ATP binding"/>
    <property type="evidence" value="ECO:0007669"/>
    <property type="project" value="UniProtKB-KW"/>
</dbReference>
<dbReference type="NCBIfam" id="NF006761">
    <property type="entry name" value="PRK09282.1"/>
    <property type="match status" value="1"/>
</dbReference>
<dbReference type="SUPFAM" id="SSF89000">
    <property type="entry name" value="post-HMGL domain-like"/>
    <property type="match status" value="1"/>
</dbReference>
<comment type="subcellular location">
    <subcellularLocation>
        <location evidence="2">Cytoplasm</location>
    </subcellularLocation>
</comment>
<gene>
    <name evidence="21" type="ORF">ALAG00032_LOCUS14705</name>
</gene>
<dbReference type="EMBL" id="HBIJ01022505">
    <property type="protein sequence ID" value="CAE0373903.1"/>
    <property type="molecule type" value="Transcribed_RNA"/>
</dbReference>
<dbReference type="PRINTS" id="PR01070">
    <property type="entry name" value="ACCCTRFRASEB"/>
</dbReference>
<comment type="function">
    <text evidence="15">Component of the acetyl coenzyme A carboxylase (ACC) complex. Biotin carboxylase (BC) catalyzes the carboxylation of biotin on its carrier protein (BCCP) and then the CO(2) group is transferred by the transcarboxylase to acetyl-CoA to form malonyl-CoA.</text>
</comment>
<evidence type="ECO:0000256" key="11">
    <source>
        <dbReference type="ARBA" id="ARBA00022832"/>
    </source>
</evidence>
<comment type="subunit">
    <text evidence="5">Acetyl-CoA carboxylase is a heterotetramer composed of biotin carboxyl carrier protein (AccB), biotin carboxylase (AccC) and two subunits of ACCase subunit beta/alpha.</text>
</comment>
<dbReference type="Pfam" id="PF01039">
    <property type="entry name" value="Carboxyl_trans"/>
    <property type="match status" value="1"/>
</dbReference>
<dbReference type="SUPFAM" id="SSF51569">
    <property type="entry name" value="Aldolase"/>
    <property type="match status" value="1"/>
</dbReference>
<dbReference type="InterPro" id="IPR000891">
    <property type="entry name" value="PYR_CT"/>
</dbReference>
<dbReference type="UniPathway" id="UPA00655">
    <property type="reaction ID" value="UER00711"/>
</dbReference>
<evidence type="ECO:0000256" key="8">
    <source>
        <dbReference type="ARBA" id="ARBA00018312"/>
    </source>
</evidence>
<dbReference type="GO" id="GO:0004736">
    <property type="term" value="F:pyruvate carboxylase activity"/>
    <property type="evidence" value="ECO:0007669"/>
    <property type="project" value="TreeGrafter"/>
</dbReference>
<dbReference type="PANTHER" id="PTHR43778:SF2">
    <property type="entry name" value="PYRUVATE CARBOXYLASE, MITOCHONDRIAL"/>
    <property type="match status" value="1"/>
</dbReference>
<evidence type="ECO:0000256" key="6">
    <source>
        <dbReference type="ARBA" id="ARBA00011842"/>
    </source>
</evidence>
<dbReference type="EC" id="2.1.3.15" evidence="7"/>
<dbReference type="GO" id="GO:0006633">
    <property type="term" value="P:fatty acid biosynthetic process"/>
    <property type="evidence" value="ECO:0007669"/>
    <property type="project" value="UniProtKB-KW"/>
</dbReference>
<keyword evidence="11" id="KW-0276">Fatty acid metabolism</keyword>
<dbReference type="CDD" id="cd06850">
    <property type="entry name" value="biotinyl_domain"/>
    <property type="match status" value="1"/>
</dbReference>
<dbReference type="PROSITE" id="PS50991">
    <property type="entry name" value="PYR_CT"/>
    <property type="match status" value="1"/>
</dbReference>
<dbReference type="GO" id="GO:2001295">
    <property type="term" value="P:malonyl-CoA biosynthetic process"/>
    <property type="evidence" value="ECO:0007669"/>
    <property type="project" value="UniProtKB-UniPathway"/>
</dbReference>
<sequence>MTVSGGNDEKMFEEVCSTNFLEFSFGNRSYSEQIADAVRKTKNHCAVTVYLKELKHSNKSLRVVWVQHDFGFLGGSLGCAEGEKVTRAFEYATAQKMAIIVACKTGGARMQEGTLSLMQMAKVSVAVESQRRARLPFVSILEDPTYGGVSASYAMQADVKIATKGVRIGFAGPGVILNTMFEMDQAAYDAACPNEFQSAEFCREHGALDLVLNEHSELESTVFGICMALLGKKSFSSLSLPAVVKYQAPTAEEMAKEPDYAASRAITRPQYADFRDALFYGYIELSGDGQVGSDPCIKGGVAFLHVSNDTDFPCIVIGCGKGHTPGEMQAHNYGMPSPAGYRTAKRLMEMADRFHLPIITFVDTCGAWPSFRAEEAGQSEAIATNLRIMAGLAVPMITMVIGEGGSGGALGLAMGNRLGMLSQAYYGVISPEGAASILGRYKDEKHKLEQFPQDCYALAKAQNIYAYQLRDLGVVDQVVYEDSHETYNNFPQTLARLAKFLQDALIELSTLKPEQLVEQRYAKYRALGKFIEMDTEQRQATLRKLESEVSTKKARPVKPDTTPCRLVTYLANQVLHSERARFMGLAPPKVPTISPQAPAVENVSTKAITAKSILDAQGPQAMAKWVRSQERVLLTDTTMRDAHQSLLATRVRTIDLVQGAKAANTLLCDAFSFECWGGATFDVAYRFLNEDPWDRLRQIRAACPNVCLQMLIRGANAVGYTSYPDNVVVRFVELAAKNGMDIFRIFDCFNDLNQMKTCIDAVRKTGKVAECCVCYTSDITTSSVYNAEYYTNLAKELCDAGAHTIAIKDMAGLMKPSGVVPILNAIRAGAGDDIPIHFHTHCTSSASLAVAMEMTRQGCDIIDFAIASMADLTSQPSLNAFCAAMAGMPRDPKINYLALEPLDVYWMKVREMYAPFETGMLSGSARVYDHEIPGGQYANLFVQCKSMGLGDRWEEVLDAYRDVNQLFGDIVKVTPSSKCVGDLALFLINKNLKAFDILDPEKTKNIDYPDSVVGLFEGRLGFPHRGFPDEVTSAILQGKPKLTIRPSSALPPADFTKTQIELSDKYGVQLDDERVMAALLYPKVFDDYMNFCATNTAAAAFLPTPIFWYSFSIGQTATISKLPSEIAQKELGSTLESEEITLTLKRVGPLKAGRMRTIVFQVNDKEQHVEVKNPAAEGEFDGPMADTSNPNHLPSPMPGMVDKCHIEVGQSVVAGQELFIVSALKMEVKVRAPRDGKIDKLYVEARDKLVEGALMAVIS</sequence>
<evidence type="ECO:0000256" key="1">
    <source>
        <dbReference type="ARBA" id="ARBA00001947"/>
    </source>
</evidence>
<evidence type="ECO:0000259" key="20">
    <source>
        <dbReference type="PROSITE" id="PS50991"/>
    </source>
</evidence>
<keyword evidence="13" id="KW-0443">Lipid metabolism</keyword>
<dbReference type="Gene3D" id="3.90.226.10">
    <property type="entry name" value="2-enoyl-CoA Hydratase, Chain A, domain 1"/>
    <property type="match status" value="2"/>
</dbReference>
<comment type="cofactor">
    <cofactor evidence="1">
        <name>Zn(2+)</name>
        <dbReference type="ChEBI" id="CHEBI:29105"/>
    </cofactor>
</comment>
<feature type="domain" description="CoA carboxyltransferase N-terminal" evidence="18">
    <location>
        <begin position="1"/>
        <end position="243"/>
    </location>
</feature>
<keyword evidence="10" id="KW-0547">Nucleotide-binding</keyword>
<protein>
    <recommendedName>
        <fullName evidence="8">Acetyl-coenzyme A carboxylase carboxyl transferase subunits beta/alpha</fullName>
        <ecNumber evidence="7">2.1.3.15</ecNumber>
    </recommendedName>
</protein>
<comment type="similarity">
    <text evidence="4">In the N-terminal section; belongs to the AccD/PCCB family.</text>
</comment>
<dbReference type="SUPFAM" id="SSF52096">
    <property type="entry name" value="ClpP/crotonase"/>
    <property type="match status" value="2"/>
</dbReference>
<dbReference type="InterPro" id="IPR000438">
    <property type="entry name" value="Acetyl_CoA_COase_Trfase_b_su"/>
</dbReference>
<dbReference type="FunFam" id="3.20.20.70:FF:000033">
    <property type="entry name" value="Pyruvate carboxylase"/>
    <property type="match status" value="1"/>
</dbReference>
<dbReference type="GO" id="GO:0006094">
    <property type="term" value="P:gluconeogenesis"/>
    <property type="evidence" value="ECO:0007669"/>
    <property type="project" value="TreeGrafter"/>
</dbReference>
<feature type="domain" description="Lipoyl-binding" evidence="17">
    <location>
        <begin position="1184"/>
        <end position="1259"/>
    </location>
</feature>
<evidence type="ECO:0000259" key="17">
    <source>
        <dbReference type="PROSITE" id="PS50968"/>
    </source>
</evidence>
<dbReference type="SUPFAM" id="SSF51230">
    <property type="entry name" value="Single hybrid motif"/>
    <property type="match status" value="1"/>
</dbReference>
<evidence type="ECO:0000256" key="5">
    <source>
        <dbReference type="ARBA" id="ARBA00011664"/>
    </source>
</evidence>
<dbReference type="PROSITE" id="PS50989">
    <property type="entry name" value="COA_CT_CTER"/>
    <property type="match status" value="1"/>
</dbReference>
<dbReference type="InterPro" id="IPR011762">
    <property type="entry name" value="COA_CT_N"/>
</dbReference>
<dbReference type="InterPro" id="IPR011053">
    <property type="entry name" value="Single_hybrid_motif"/>
</dbReference>
<dbReference type="InterPro" id="IPR029045">
    <property type="entry name" value="ClpP/crotonase-like_dom_sf"/>
</dbReference>
<evidence type="ECO:0000256" key="9">
    <source>
        <dbReference type="ARBA" id="ARBA00022516"/>
    </source>
</evidence>
<dbReference type="InterPro" id="IPR013785">
    <property type="entry name" value="Aldolase_TIM"/>
</dbReference>
<dbReference type="InterPro" id="IPR001095">
    <property type="entry name" value="Acetyl_CoA_COase_a_su"/>
</dbReference>
<keyword evidence="12" id="KW-0067">ATP-binding</keyword>
<comment type="similarity">
    <text evidence="3">In the C-terminal section; belongs to the AccA family.</text>
</comment>
<dbReference type="Pfam" id="PF03255">
    <property type="entry name" value="ACCA"/>
    <property type="match status" value="1"/>
</dbReference>
<dbReference type="Gene3D" id="2.40.50.100">
    <property type="match status" value="1"/>
</dbReference>
<feature type="domain" description="Pyruvate carboxyltransferase" evidence="20">
    <location>
        <begin position="632"/>
        <end position="900"/>
    </location>
</feature>
<evidence type="ECO:0000256" key="7">
    <source>
        <dbReference type="ARBA" id="ARBA00011883"/>
    </source>
</evidence>
<accession>A0A7S3NKJ5</accession>
<dbReference type="GO" id="GO:0016743">
    <property type="term" value="F:carboxyl- or carbamoyltransferase activity"/>
    <property type="evidence" value="ECO:0007669"/>
    <property type="project" value="InterPro"/>
</dbReference>
<feature type="domain" description="CoA carboxyltransferase C-terminal" evidence="19">
    <location>
        <begin position="251"/>
        <end position="507"/>
    </location>
</feature>
<evidence type="ECO:0000256" key="4">
    <source>
        <dbReference type="ARBA" id="ARBA00010284"/>
    </source>
</evidence>
<evidence type="ECO:0000259" key="19">
    <source>
        <dbReference type="PROSITE" id="PS50989"/>
    </source>
</evidence>
<dbReference type="Pfam" id="PF00364">
    <property type="entry name" value="Biotin_lipoyl"/>
    <property type="match status" value="1"/>
</dbReference>
<evidence type="ECO:0000256" key="2">
    <source>
        <dbReference type="ARBA" id="ARBA00004496"/>
    </source>
</evidence>
<keyword evidence="9" id="KW-0444">Lipid biosynthesis</keyword>
<evidence type="ECO:0000256" key="15">
    <source>
        <dbReference type="ARBA" id="ARBA00025280"/>
    </source>
</evidence>
<proteinExistence type="inferred from homology"/>